<comment type="catalytic activity">
    <reaction evidence="7">
        <text>DNA(n) + a 2'-deoxyribonucleoside 5'-triphosphate = DNA(n+1) + diphosphate</text>
        <dbReference type="Rhea" id="RHEA:22508"/>
        <dbReference type="Rhea" id="RHEA-COMP:17339"/>
        <dbReference type="Rhea" id="RHEA-COMP:17340"/>
        <dbReference type="ChEBI" id="CHEBI:33019"/>
        <dbReference type="ChEBI" id="CHEBI:61560"/>
        <dbReference type="ChEBI" id="CHEBI:173112"/>
        <dbReference type="EC" id="2.7.7.7"/>
    </reaction>
</comment>
<dbReference type="SUPFAM" id="SSF52540">
    <property type="entry name" value="P-loop containing nucleoside triphosphate hydrolases"/>
    <property type="match status" value="1"/>
</dbReference>
<proteinExistence type="inferred from homology"/>
<organism evidence="9 10">
    <name type="scientific">Desulfurobacterium indicum</name>
    <dbReference type="NCBI Taxonomy" id="1914305"/>
    <lineage>
        <taxon>Bacteria</taxon>
        <taxon>Pseudomonadati</taxon>
        <taxon>Aquificota</taxon>
        <taxon>Aquificia</taxon>
        <taxon>Desulfurobacteriales</taxon>
        <taxon>Desulfurobacteriaceae</taxon>
        <taxon>Desulfurobacterium</taxon>
    </lineage>
</organism>
<name>A0A1R1MKI8_9BACT</name>
<dbReference type="Gene3D" id="1.20.272.10">
    <property type="match status" value="1"/>
</dbReference>
<dbReference type="GO" id="GO:0003677">
    <property type="term" value="F:DNA binding"/>
    <property type="evidence" value="ECO:0007669"/>
    <property type="project" value="InterPro"/>
</dbReference>
<keyword evidence="10" id="KW-1185">Reference proteome</keyword>
<evidence type="ECO:0000256" key="1">
    <source>
        <dbReference type="ARBA" id="ARBA00012417"/>
    </source>
</evidence>
<keyword evidence="2" id="KW-0808">Transferase</keyword>
<dbReference type="GO" id="GO:0009360">
    <property type="term" value="C:DNA polymerase III complex"/>
    <property type="evidence" value="ECO:0007669"/>
    <property type="project" value="TreeGrafter"/>
</dbReference>
<dbReference type="InterPro" id="IPR027417">
    <property type="entry name" value="P-loop_NTPase"/>
</dbReference>
<dbReference type="InterPro" id="IPR008921">
    <property type="entry name" value="DNA_pol3_clamp-load_cplx_C"/>
</dbReference>
<comment type="caution">
    <text evidence="9">The sequence shown here is derived from an EMBL/GenBank/DDBJ whole genome shotgun (WGS) entry which is preliminary data.</text>
</comment>
<dbReference type="GO" id="GO:0006261">
    <property type="term" value="P:DNA-templated DNA replication"/>
    <property type="evidence" value="ECO:0007669"/>
    <property type="project" value="TreeGrafter"/>
</dbReference>
<dbReference type="SUPFAM" id="SSF48019">
    <property type="entry name" value="post-AAA+ oligomerization domain-like"/>
    <property type="match status" value="1"/>
</dbReference>
<dbReference type="InterPro" id="IPR005790">
    <property type="entry name" value="DNA_polIII_delta"/>
</dbReference>
<dbReference type="Pfam" id="PF21694">
    <property type="entry name" value="DNA_pol3_delta_C"/>
    <property type="match status" value="1"/>
</dbReference>
<sequence length="318" mass="36676">MNEIKASEFIKLCKKRLPEKRKILIHGEEYYITEQIIKFFSETFDCEKIYVEDENFLNKLFETTSGGLFSGKTTFPIVIGIEHIGGKIRKKQDKGKIINFLNSKKEYLLVAKTKLENKTLKTELFKKILSSIETMVISTPFDKKSLFSILKKKFKAAGKDIDDETILLIMDSVGHNLQNLKVETDKLICYPGKLTKETVSELLFATKSGNVFSLIKEIIKDRKQEYIENLNLVLQESEPLSLIALLQTQMRQIIEVKLGKPVKLPSFVIKEYTHLTREISLKSLYKKLSTIHEAEFSIKTGIRKPEEALKEIIFKEES</sequence>
<dbReference type="InterPro" id="IPR048466">
    <property type="entry name" value="DNA_pol3_delta-like_C"/>
</dbReference>
<evidence type="ECO:0000256" key="2">
    <source>
        <dbReference type="ARBA" id="ARBA00022679"/>
    </source>
</evidence>
<dbReference type="OrthoDB" id="11888at2"/>
<dbReference type="Proteomes" id="UP000187408">
    <property type="component" value="Unassembled WGS sequence"/>
</dbReference>
<dbReference type="EMBL" id="MOEN01000020">
    <property type="protein sequence ID" value="OMH40325.1"/>
    <property type="molecule type" value="Genomic_DNA"/>
</dbReference>
<dbReference type="NCBIfam" id="TIGR01128">
    <property type="entry name" value="holA"/>
    <property type="match status" value="1"/>
</dbReference>
<evidence type="ECO:0000256" key="4">
    <source>
        <dbReference type="ARBA" id="ARBA00022705"/>
    </source>
</evidence>
<dbReference type="Gene3D" id="1.10.8.60">
    <property type="match status" value="1"/>
</dbReference>
<dbReference type="PANTHER" id="PTHR34388">
    <property type="entry name" value="DNA POLYMERASE III SUBUNIT DELTA"/>
    <property type="match status" value="1"/>
</dbReference>
<feature type="domain" description="DNA polymerase III delta subunit-like C-terminal" evidence="8">
    <location>
        <begin position="210"/>
        <end position="314"/>
    </location>
</feature>
<evidence type="ECO:0000256" key="5">
    <source>
        <dbReference type="ARBA" id="ARBA00022932"/>
    </source>
</evidence>
<evidence type="ECO:0000313" key="9">
    <source>
        <dbReference type="EMBL" id="OMH40325.1"/>
    </source>
</evidence>
<evidence type="ECO:0000256" key="3">
    <source>
        <dbReference type="ARBA" id="ARBA00022695"/>
    </source>
</evidence>
<evidence type="ECO:0000259" key="8">
    <source>
        <dbReference type="Pfam" id="PF21694"/>
    </source>
</evidence>
<accession>A0A1R1MKI8</accession>
<protein>
    <recommendedName>
        <fullName evidence="1">DNA-directed DNA polymerase</fullName>
        <ecNumber evidence="1">2.7.7.7</ecNumber>
    </recommendedName>
</protein>
<keyword evidence="4" id="KW-0235">DNA replication</keyword>
<reference evidence="9 10" key="1">
    <citation type="submission" date="2016-10" db="EMBL/GenBank/DDBJ databases">
        <title>Genome sequence of a sulfur-reducing bacterium Desulfurobacterium indicum K6013.</title>
        <authorList>
            <person name="Cao J."/>
            <person name="Shao Z."/>
            <person name="Alain K."/>
            <person name="Jebbar M."/>
        </authorList>
    </citation>
    <scope>NUCLEOTIDE SEQUENCE [LARGE SCALE GENOMIC DNA]</scope>
    <source>
        <strain evidence="9 10">K6013</strain>
    </source>
</reference>
<evidence type="ECO:0000313" key="10">
    <source>
        <dbReference type="Proteomes" id="UP000187408"/>
    </source>
</evidence>
<gene>
    <name evidence="9" type="ORF">BLW93_05820</name>
</gene>
<dbReference type="PANTHER" id="PTHR34388:SF1">
    <property type="entry name" value="DNA POLYMERASE III SUBUNIT DELTA"/>
    <property type="match status" value="1"/>
</dbReference>
<dbReference type="RefSeq" id="WP_076713165.1">
    <property type="nucleotide sequence ID" value="NZ_MOEN01000020.1"/>
</dbReference>
<evidence type="ECO:0000256" key="7">
    <source>
        <dbReference type="ARBA" id="ARBA00049244"/>
    </source>
</evidence>
<evidence type="ECO:0000256" key="6">
    <source>
        <dbReference type="ARBA" id="ARBA00034754"/>
    </source>
</evidence>
<dbReference type="EC" id="2.7.7.7" evidence="1"/>
<dbReference type="GO" id="GO:0003887">
    <property type="term" value="F:DNA-directed DNA polymerase activity"/>
    <property type="evidence" value="ECO:0007669"/>
    <property type="project" value="UniProtKB-KW"/>
</dbReference>
<keyword evidence="3" id="KW-0548">Nucleotidyltransferase</keyword>
<comment type="similarity">
    <text evidence="6">Belongs to the DNA polymerase HolA subunit family.</text>
</comment>
<dbReference type="AlphaFoldDB" id="A0A1R1MKI8"/>
<dbReference type="STRING" id="1914305.BLW93_05820"/>
<keyword evidence="5" id="KW-0239">DNA-directed DNA polymerase</keyword>